<dbReference type="PANTHER" id="PTHR20855">
    <property type="entry name" value="ADIPOR/PROGESTIN RECEPTOR-RELATED"/>
    <property type="match status" value="1"/>
</dbReference>
<accession>A0ABT1C3H4</accession>
<protein>
    <submittedName>
        <fullName evidence="6">Hemolysin III family protein</fullName>
    </submittedName>
</protein>
<dbReference type="Pfam" id="PF03006">
    <property type="entry name" value="HlyIII"/>
    <property type="match status" value="1"/>
</dbReference>
<sequence>MTTPEPLHPHAIRWHYSAAEIWADGVVHVLGLVLAFGASLVLLLKLGGWDLPGLEIAAVGTYLATLLASLGISAVYNLWPVSRAKWILRRFDHSAIFLLIAGTYSPFMARLEMWWMLGFVWLAAGLGVAFKLSAPGRFPRLSVLFYLALGWTGVFAYQTLGAELPALVLWLILGGGLAYSFGVVFHIADRMRFHNAVWHGFVLAGAGLHFGAVFALAMAA</sequence>
<dbReference type="RefSeq" id="WP_252817167.1">
    <property type="nucleotide sequence ID" value="NZ_JAMXQS010000003.1"/>
</dbReference>
<feature type="transmembrane region" description="Helical" evidence="5">
    <location>
        <begin position="113"/>
        <end position="134"/>
    </location>
</feature>
<feature type="transmembrane region" description="Helical" evidence="5">
    <location>
        <begin position="21"/>
        <end position="44"/>
    </location>
</feature>
<keyword evidence="3 5" id="KW-1133">Transmembrane helix</keyword>
<organism evidence="6 7">
    <name type="scientific">Mesorhizobium liriopis</name>
    <dbReference type="NCBI Taxonomy" id="2953882"/>
    <lineage>
        <taxon>Bacteria</taxon>
        <taxon>Pseudomonadati</taxon>
        <taxon>Pseudomonadota</taxon>
        <taxon>Alphaproteobacteria</taxon>
        <taxon>Hyphomicrobiales</taxon>
        <taxon>Phyllobacteriaceae</taxon>
        <taxon>Mesorhizobium</taxon>
    </lineage>
</organism>
<evidence type="ECO:0000256" key="4">
    <source>
        <dbReference type="ARBA" id="ARBA00023136"/>
    </source>
</evidence>
<dbReference type="PANTHER" id="PTHR20855:SF3">
    <property type="entry name" value="LD03007P"/>
    <property type="match status" value="1"/>
</dbReference>
<feature type="transmembrane region" description="Helical" evidence="5">
    <location>
        <begin position="141"/>
        <end position="160"/>
    </location>
</feature>
<keyword evidence="7" id="KW-1185">Reference proteome</keyword>
<dbReference type="EMBL" id="JAMXQS010000003">
    <property type="protein sequence ID" value="MCO6049383.1"/>
    <property type="molecule type" value="Genomic_DNA"/>
</dbReference>
<feature type="transmembrane region" description="Helical" evidence="5">
    <location>
        <begin position="166"/>
        <end position="188"/>
    </location>
</feature>
<feature type="transmembrane region" description="Helical" evidence="5">
    <location>
        <begin position="91"/>
        <end position="107"/>
    </location>
</feature>
<evidence type="ECO:0000256" key="2">
    <source>
        <dbReference type="ARBA" id="ARBA00022692"/>
    </source>
</evidence>
<evidence type="ECO:0000256" key="1">
    <source>
        <dbReference type="ARBA" id="ARBA00004141"/>
    </source>
</evidence>
<reference evidence="6 7" key="1">
    <citation type="submission" date="2022-06" db="EMBL/GenBank/DDBJ databases">
        <title>Mesorhizobium sp. strain RP14 Genome sequencing and assembly.</title>
        <authorList>
            <person name="Kim I."/>
        </authorList>
    </citation>
    <scope>NUCLEOTIDE SEQUENCE [LARGE SCALE GENOMIC DNA]</scope>
    <source>
        <strain evidence="7">RP14(2022)</strain>
    </source>
</reference>
<feature type="transmembrane region" description="Helical" evidence="5">
    <location>
        <begin position="200"/>
        <end position="219"/>
    </location>
</feature>
<evidence type="ECO:0000313" key="7">
    <source>
        <dbReference type="Proteomes" id="UP001205906"/>
    </source>
</evidence>
<keyword evidence="4 5" id="KW-0472">Membrane</keyword>
<evidence type="ECO:0000256" key="3">
    <source>
        <dbReference type="ARBA" id="ARBA00022989"/>
    </source>
</evidence>
<evidence type="ECO:0000256" key="5">
    <source>
        <dbReference type="SAM" id="Phobius"/>
    </source>
</evidence>
<dbReference type="InterPro" id="IPR004254">
    <property type="entry name" value="AdipoR/HlyIII-related"/>
</dbReference>
<feature type="transmembrane region" description="Helical" evidence="5">
    <location>
        <begin position="56"/>
        <end position="79"/>
    </location>
</feature>
<gene>
    <name evidence="6" type="ORF">NGM99_06220</name>
</gene>
<keyword evidence="2 5" id="KW-0812">Transmembrane</keyword>
<proteinExistence type="predicted"/>
<comment type="caution">
    <text evidence="6">The sequence shown here is derived from an EMBL/GenBank/DDBJ whole genome shotgun (WGS) entry which is preliminary data.</text>
</comment>
<dbReference type="Proteomes" id="UP001205906">
    <property type="component" value="Unassembled WGS sequence"/>
</dbReference>
<evidence type="ECO:0000313" key="6">
    <source>
        <dbReference type="EMBL" id="MCO6049383.1"/>
    </source>
</evidence>
<name>A0ABT1C3H4_9HYPH</name>
<comment type="subcellular location">
    <subcellularLocation>
        <location evidence="1">Membrane</location>
        <topology evidence="1">Multi-pass membrane protein</topology>
    </subcellularLocation>
</comment>